<dbReference type="SMART" id="SM00409">
    <property type="entry name" value="IG"/>
    <property type="match status" value="2"/>
</dbReference>
<keyword evidence="10" id="KW-1185">Reference proteome</keyword>
<evidence type="ECO:0000313" key="10">
    <source>
        <dbReference type="Proteomes" id="UP000694920"/>
    </source>
</evidence>
<proteinExistence type="inferred from homology"/>
<dbReference type="InterPro" id="IPR013783">
    <property type="entry name" value="Ig-like_fold"/>
</dbReference>
<dbReference type="InterPro" id="IPR031424">
    <property type="entry name" value="QVR-like"/>
</dbReference>
<reference evidence="11" key="1">
    <citation type="submission" date="2025-08" db="UniProtKB">
        <authorList>
            <consortium name="RefSeq"/>
        </authorList>
    </citation>
    <scope>IDENTIFICATION</scope>
</reference>
<keyword evidence="5" id="KW-1133">Transmembrane helix</keyword>
<evidence type="ECO:0000256" key="6">
    <source>
        <dbReference type="ARBA" id="ARBA00023136"/>
    </source>
</evidence>
<evidence type="ECO:0000256" key="1">
    <source>
        <dbReference type="ARBA" id="ARBA00004479"/>
    </source>
</evidence>
<comment type="similarity">
    <text evidence="2">Belongs to the FAM187 family.</text>
</comment>
<evidence type="ECO:0000256" key="8">
    <source>
        <dbReference type="SAM" id="SignalP"/>
    </source>
</evidence>
<dbReference type="GO" id="GO:0030431">
    <property type="term" value="P:sleep"/>
    <property type="evidence" value="ECO:0007669"/>
    <property type="project" value="InterPro"/>
</dbReference>
<dbReference type="CDD" id="cd23589">
    <property type="entry name" value="TFP_LU_ECD_Rtv"/>
    <property type="match status" value="1"/>
</dbReference>
<dbReference type="RefSeq" id="XP_015592658.1">
    <property type="nucleotide sequence ID" value="XM_015737172.2"/>
</dbReference>
<evidence type="ECO:0000256" key="7">
    <source>
        <dbReference type="ARBA" id="ARBA00023180"/>
    </source>
</evidence>
<dbReference type="CTD" id="32056"/>
<dbReference type="PANTHER" id="PTHR32178:SF6">
    <property type="entry name" value="IG-LIKE DOMAIN-CONTAINING PROTEIN"/>
    <property type="match status" value="1"/>
</dbReference>
<accession>A0AAJ7BSQ9</accession>
<evidence type="ECO:0000256" key="3">
    <source>
        <dbReference type="ARBA" id="ARBA00022692"/>
    </source>
</evidence>
<keyword evidence="6" id="KW-0472">Membrane</keyword>
<feature type="domain" description="Ig-like" evidence="9">
    <location>
        <begin position="271"/>
        <end position="385"/>
    </location>
</feature>
<dbReference type="Pfam" id="PF07686">
    <property type="entry name" value="V-set"/>
    <property type="match status" value="1"/>
</dbReference>
<dbReference type="GeneID" id="107266555"/>
<evidence type="ECO:0000256" key="5">
    <source>
        <dbReference type="ARBA" id="ARBA00022989"/>
    </source>
</evidence>
<protein>
    <submittedName>
        <fullName evidence="11">Uncharacterized protein LOC107266555 isoform X2</fullName>
    </submittedName>
</protein>
<keyword evidence="7" id="KW-0325">Glycoprotein</keyword>
<sequence length="515" mass="59466">MVNLSYFRLILYANVCLMLALDIRPEIYKYCRDKNRLITSKENDEYLLVEAEVNTTILLECHFCGYSDDNQPKIWHLQDLYQSQSVKEVDLGMDNNMSYNRIHVTLEYSLVIKSFQMSDKGIYRCHGQVGQEEEYKFNYRLEPVFKQKDISVEKGNITEWEKYHEVNMAPVTMRFSISTMSDLVEIREAGIILEVVSEWGLWSRCERCIRKIGFKTSRGYCRIKRHIDDALMKDRTSSVAKLFLKSPALPCRSILLMEQFPGISRATRYLPEFILEEKCKNCIKVKKKKKSRFKYKKRYVLAEGAHLAITCPESNLETLVVWRKDALLLKKGMGQSFRKKDPDPRVLVDTFATLYLVGVSHAEEGNYTCYVDNVNMMQVKVIVVSKSRLLTQGLLKRCSRCRSRGERGTCKDPFPSNMTEAEKLRGVEIIPCASGWCGKIIETEGLNNEYGVATERHCLQRGPDDGEERCAYTTRNYKKVYICFCMGDVCNGSTAITFSSTLIFTCLAILRGWLI</sequence>
<dbReference type="InterPro" id="IPR007110">
    <property type="entry name" value="Ig-like_dom"/>
</dbReference>
<dbReference type="Pfam" id="PF17064">
    <property type="entry name" value="QVR"/>
    <property type="match status" value="1"/>
</dbReference>
<dbReference type="Gene3D" id="2.60.40.10">
    <property type="entry name" value="Immunoglobulins"/>
    <property type="match status" value="2"/>
</dbReference>
<keyword evidence="4 8" id="KW-0732">Signal</keyword>
<gene>
    <name evidence="11" type="primary">LOC107266555</name>
</gene>
<name>A0AAJ7BSQ9_CEPCN</name>
<dbReference type="InterPro" id="IPR013106">
    <property type="entry name" value="Ig_V-set"/>
</dbReference>
<dbReference type="CDD" id="cd00096">
    <property type="entry name" value="Ig"/>
    <property type="match status" value="1"/>
</dbReference>
<dbReference type="Proteomes" id="UP000694920">
    <property type="component" value="Unplaced"/>
</dbReference>
<dbReference type="KEGG" id="ccin:107266555"/>
<feature type="signal peptide" evidence="8">
    <location>
        <begin position="1"/>
        <end position="20"/>
    </location>
</feature>
<evidence type="ECO:0000259" key="9">
    <source>
        <dbReference type="PROSITE" id="PS50835"/>
    </source>
</evidence>
<comment type="subcellular location">
    <subcellularLocation>
        <location evidence="1">Membrane</location>
        <topology evidence="1">Single-pass type I membrane protein</topology>
    </subcellularLocation>
</comment>
<evidence type="ECO:0000313" key="11">
    <source>
        <dbReference type="RefSeq" id="XP_015592658.1"/>
    </source>
</evidence>
<dbReference type="GO" id="GO:0032222">
    <property type="term" value="P:regulation of synaptic transmission, cholinergic"/>
    <property type="evidence" value="ECO:0007669"/>
    <property type="project" value="InterPro"/>
</dbReference>
<organism evidence="10 11">
    <name type="scientific">Cephus cinctus</name>
    <name type="common">Wheat stem sawfly</name>
    <dbReference type="NCBI Taxonomy" id="211228"/>
    <lineage>
        <taxon>Eukaryota</taxon>
        <taxon>Metazoa</taxon>
        <taxon>Ecdysozoa</taxon>
        <taxon>Arthropoda</taxon>
        <taxon>Hexapoda</taxon>
        <taxon>Insecta</taxon>
        <taxon>Pterygota</taxon>
        <taxon>Neoptera</taxon>
        <taxon>Endopterygota</taxon>
        <taxon>Hymenoptera</taxon>
        <taxon>Cephoidea</taxon>
        <taxon>Cephidae</taxon>
        <taxon>Cephus</taxon>
    </lineage>
</organism>
<dbReference type="PANTHER" id="PTHR32178">
    <property type="entry name" value="FAM187"/>
    <property type="match status" value="1"/>
</dbReference>
<dbReference type="AlphaFoldDB" id="A0AAJ7BSQ9"/>
<evidence type="ECO:0000256" key="4">
    <source>
        <dbReference type="ARBA" id="ARBA00022729"/>
    </source>
</evidence>
<keyword evidence="3" id="KW-0812">Transmembrane</keyword>
<evidence type="ECO:0000256" key="2">
    <source>
        <dbReference type="ARBA" id="ARBA00008727"/>
    </source>
</evidence>
<feature type="domain" description="Ig-like" evidence="9">
    <location>
        <begin position="25"/>
        <end position="138"/>
    </location>
</feature>
<dbReference type="InterPro" id="IPR003599">
    <property type="entry name" value="Ig_sub"/>
</dbReference>
<dbReference type="InterPro" id="IPR036179">
    <property type="entry name" value="Ig-like_dom_sf"/>
</dbReference>
<dbReference type="GO" id="GO:0016020">
    <property type="term" value="C:membrane"/>
    <property type="evidence" value="ECO:0007669"/>
    <property type="project" value="UniProtKB-SubCell"/>
</dbReference>
<dbReference type="SUPFAM" id="SSF48726">
    <property type="entry name" value="Immunoglobulin"/>
    <property type="match status" value="2"/>
</dbReference>
<dbReference type="InterPro" id="IPR039311">
    <property type="entry name" value="FAM187A/B"/>
</dbReference>
<dbReference type="PROSITE" id="PS50835">
    <property type="entry name" value="IG_LIKE"/>
    <property type="match status" value="2"/>
</dbReference>
<feature type="chain" id="PRO_5042525174" evidence="8">
    <location>
        <begin position="21"/>
        <end position="515"/>
    </location>
</feature>